<feature type="active site" description="Proton donor" evidence="13">
    <location>
        <position position="161"/>
    </location>
</feature>
<dbReference type="HAMAP" id="MF_00102">
    <property type="entry name" value="DapB"/>
    <property type="match status" value="1"/>
</dbReference>
<name>A0A9X1MTH8_9BACT</name>
<evidence type="ECO:0000313" key="17">
    <source>
        <dbReference type="Proteomes" id="UP001139103"/>
    </source>
</evidence>
<proteinExistence type="inferred from homology"/>
<evidence type="ECO:0000256" key="4">
    <source>
        <dbReference type="ARBA" id="ARBA00022857"/>
    </source>
</evidence>
<dbReference type="PIRSF" id="PIRSF000161">
    <property type="entry name" value="DHPR"/>
    <property type="match status" value="1"/>
</dbReference>
<comment type="subunit">
    <text evidence="13">Homotetramer.</text>
</comment>
<dbReference type="SUPFAM" id="SSF51735">
    <property type="entry name" value="NAD(P)-binding Rossmann-fold domains"/>
    <property type="match status" value="1"/>
</dbReference>
<keyword evidence="8 13" id="KW-0457">Lysine biosynthesis</keyword>
<evidence type="ECO:0000313" key="16">
    <source>
        <dbReference type="EMBL" id="MCC9631792.1"/>
    </source>
</evidence>
<keyword evidence="7 13" id="KW-0520">NAD</keyword>
<evidence type="ECO:0000256" key="10">
    <source>
        <dbReference type="ARBA" id="ARBA00038983"/>
    </source>
</evidence>
<dbReference type="PANTHER" id="PTHR20836">
    <property type="entry name" value="DIHYDRODIPICOLINATE REDUCTASE"/>
    <property type="match status" value="1"/>
</dbReference>
<comment type="caution">
    <text evidence="13">Lacks conserved residue(s) required for the propagation of feature annotation.</text>
</comment>
<evidence type="ECO:0000256" key="11">
    <source>
        <dbReference type="ARBA" id="ARBA00049080"/>
    </source>
</evidence>
<evidence type="ECO:0000256" key="9">
    <source>
        <dbReference type="ARBA" id="ARBA00037922"/>
    </source>
</evidence>
<keyword evidence="4 13" id="KW-0521">NADP</keyword>
<dbReference type="RefSeq" id="WP_230224384.1">
    <property type="nucleotide sequence ID" value="NZ_JAJKFT010000010.1"/>
</dbReference>
<feature type="domain" description="Dihydrodipicolinate reductase N-terminal" evidence="14">
    <location>
        <begin position="5"/>
        <end position="124"/>
    </location>
</feature>
<sequence length="265" mass="27682">MSAPRVVISGAAGRMGQRLIALGHQNPGIELVAALEHDGHPRLGEDAGAIAGVGPIGLPLSSKLEVSADALIDFSVPAGADRAIKLCVDNNIALVMATTGLTDEHKAALHEAAKKIAIVWAPSMSLAVNLTMKLTEIAAASLKDYPGGADVEIVERHHRFKEDSPSGTALKFGEIVKSQMGQTKEAHGREGRPGERPHDEIGYHAVRVGDNPGEHTIIFGLLGETIELKVGASNRDCYANGALKAAQFVAGKPAGLYTMADVLGL</sequence>
<evidence type="ECO:0000256" key="7">
    <source>
        <dbReference type="ARBA" id="ARBA00023027"/>
    </source>
</evidence>
<dbReference type="PROSITE" id="PS01298">
    <property type="entry name" value="DAPB"/>
    <property type="match status" value="1"/>
</dbReference>
<dbReference type="GO" id="GO:0016726">
    <property type="term" value="F:oxidoreductase activity, acting on CH or CH2 groups, NAD or NADP as acceptor"/>
    <property type="evidence" value="ECO:0007669"/>
    <property type="project" value="UniProtKB-UniRule"/>
</dbReference>
<comment type="caution">
    <text evidence="13">Was originally thought to be a dihydrodipicolinate reductase (DHDPR), catalyzing the conversion of dihydrodipicolinate to tetrahydrodipicolinate. However, it was shown in E.coli that the substrate of the enzymatic reaction is not dihydrodipicolinate (DHDP) but in fact (2S,4S)-4-hydroxy-2,3,4,5-tetrahydrodipicolinic acid (HTPA), the product released by the DapA-catalyzed reaction.</text>
</comment>
<keyword evidence="3 13" id="KW-0028">Amino-acid biosynthesis</keyword>
<dbReference type="InterPro" id="IPR036291">
    <property type="entry name" value="NAD(P)-bd_dom_sf"/>
</dbReference>
<gene>
    <name evidence="13 16" type="primary">dapB</name>
    <name evidence="16" type="ORF">LOC68_25630</name>
</gene>
<evidence type="ECO:0000256" key="3">
    <source>
        <dbReference type="ARBA" id="ARBA00022605"/>
    </source>
</evidence>
<dbReference type="Pfam" id="PF05173">
    <property type="entry name" value="DapB_C"/>
    <property type="match status" value="1"/>
</dbReference>
<dbReference type="Proteomes" id="UP001139103">
    <property type="component" value="Unassembled WGS sequence"/>
</dbReference>
<evidence type="ECO:0000256" key="2">
    <source>
        <dbReference type="ARBA" id="ARBA00022490"/>
    </source>
</evidence>
<dbReference type="CDD" id="cd02274">
    <property type="entry name" value="DHDPR_N"/>
    <property type="match status" value="1"/>
</dbReference>
<protein>
    <recommendedName>
        <fullName evidence="10 13">4-hydroxy-tetrahydrodipicolinate reductase</fullName>
        <shortName evidence="13">HTPA reductase</shortName>
        <ecNumber evidence="10 13">1.17.1.8</ecNumber>
    </recommendedName>
</protein>
<evidence type="ECO:0000256" key="8">
    <source>
        <dbReference type="ARBA" id="ARBA00023154"/>
    </source>
</evidence>
<feature type="binding site" evidence="13">
    <location>
        <position position="158"/>
    </location>
    <ligand>
        <name>(S)-2,3,4,5-tetrahydrodipicolinate</name>
        <dbReference type="ChEBI" id="CHEBI:16845"/>
    </ligand>
</feature>
<dbReference type="Pfam" id="PF01113">
    <property type="entry name" value="DapB_N"/>
    <property type="match status" value="1"/>
</dbReference>
<dbReference type="SUPFAM" id="SSF55347">
    <property type="entry name" value="Glyceraldehyde-3-phosphate dehydrogenase-like, C-terminal domain"/>
    <property type="match status" value="1"/>
</dbReference>
<comment type="catalytic activity">
    <reaction evidence="11 13">
        <text>(S)-2,3,4,5-tetrahydrodipicolinate + NADP(+) + H2O = (2S,4S)-4-hydroxy-2,3,4,5-tetrahydrodipicolinate + NADPH + H(+)</text>
        <dbReference type="Rhea" id="RHEA:35331"/>
        <dbReference type="ChEBI" id="CHEBI:15377"/>
        <dbReference type="ChEBI" id="CHEBI:15378"/>
        <dbReference type="ChEBI" id="CHEBI:16845"/>
        <dbReference type="ChEBI" id="CHEBI:57783"/>
        <dbReference type="ChEBI" id="CHEBI:58349"/>
        <dbReference type="ChEBI" id="CHEBI:67139"/>
        <dbReference type="EC" id="1.17.1.8"/>
    </reaction>
</comment>
<feature type="binding site" evidence="13">
    <location>
        <begin position="10"/>
        <end position="15"/>
    </location>
    <ligand>
        <name>NAD(+)</name>
        <dbReference type="ChEBI" id="CHEBI:57540"/>
    </ligand>
</feature>
<comment type="pathway">
    <text evidence="9 13">Amino-acid biosynthesis; L-lysine biosynthesis via DAP pathway; (S)-tetrahydrodipicolinate from L-aspartate: step 4/4.</text>
</comment>
<reference evidence="16" key="1">
    <citation type="submission" date="2021-11" db="EMBL/GenBank/DDBJ databases">
        <title>Genome sequence.</title>
        <authorList>
            <person name="Sun Q."/>
        </authorList>
    </citation>
    <scope>NUCLEOTIDE SEQUENCE</scope>
    <source>
        <strain evidence="16">JC732</strain>
    </source>
</reference>
<comment type="caution">
    <text evidence="16">The sequence shown here is derived from an EMBL/GenBank/DDBJ whole genome shotgun (WGS) entry which is preliminary data.</text>
</comment>
<feature type="binding site" evidence="13">
    <location>
        <begin position="97"/>
        <end position="99"/>
    </location>
    <ligand>
        <name>NAD(+)</name>
        <dbReference type="ChEBI" id="CHEBI:57540"/>
    </ligand>
</feature>
<comment type="catalytic activity">
    <reaction evidence="12 13">
        <text>(S)-2,3,4,5-tetrahydrodipicolinate + NAD(+) + H2O = (2S,4S)-4-hydroxy-2,3,4,5-tetrahydrodipicolinate + NADH + H(+)</text>
        <dbReference type="Rhea" id="RHEA:35323"/>
        <dbReference type="ChEBI" id="CHEBI:15377"/>
        <dbReference type="ChEBI" id="CHEBI:15378"/>
        <dbReference type="ChEBI" id="CHEBI:16845"/>
        <dbReference type="ChEBI" id="CHEBI:57540"/>
        <dbReference type="ChEBI" id="CHEBI:57945"/>
        <dbReference type="ChEBI" id="CHEBI:67139"/>
        <dbReference type="EC" id="1.17.1.8"/>
    </reaction>
</comment>
<comment type="similarity">
    <text evidence="1 13">Belongs to the DapB family.</text>
</comment>
<dbReference type="Gene3D" id="3.40.50.720">
    <property type="entry name" value="NAD(P)-binding Rossmann-like Domain"/>
    <property type="match status" value="1"/>
</dbReference>
<evidence type="ECO:0000256" key="1">
    <source>
        <dbReference type="ARBA" id="ARBA00006642"/>
    </source>
</evidence>
<evidence type="ECO:0000256" key="6">
    <source>
        <dbReference type="ARBA" id="ARBA00023002"/>
    </source>
</evidence>
<evidence type="ECO:0000259" key="15">
    <source>
        <dbReference type="Pfam" id="PF05173"/>
    </source>
</evidence>
<feature type="binding site" evidence="13">
    <location>
        <begin position="167"/>
        <end position="168"/>
    </location>
    <ligand>
        <name>(S)-2,3,4,5-tetrahydrodipicolinate</name>
        <dbReference type="ChEBI" id="CHEBI:16845"/>
    </ligand>
</feature>
<dbReference type="GO" id="GO:0008839">
    <property type="term" value="F:4-hydroxy-tetrahydrodipicolinate reductase"/>
    <property type="evidence" value="ECO:0007669"/>
    <property type="project" value="UniProtKB-UniRule"/>
</dbReference>
<dbReference type="GO" id="GO:0009089">
    <property type="term" value="P:lysine biosynthetic process via diaminopimelate"/>
    <property type="evidence" value="ECO:0007669"/>
    <property type="project" value="UniProtKB-UniRule"/>
</dbReference>
<accession>A0A9X1MTH8</accession>
<dbReference type="GO" id="GO:0050661">
    <property type="term" value="F:NADP binding"/>
    <property type="evidence" value="ECO:0007669"/>
    <property type="project" value="UniProtKB-UniRule"/>
</dbReference>
<dbReference type="InterPro" id="IPR022663">
    <property type="entry name" value="DapB_C"/>
</dbReference>
<comment type="subcellular location">
    <subcellularLocation>
        <location evidence="13">Cytoplasm</location>
    </subcellularLocation>
</comment>
<dbReference type="InterPro" id="IPR023940">
    <property type="entry name" value="DHDPR_bac"/>
</dbReference>
<evidence type="ECO:0000256" key="5">
    <source>
        <dbReference type="ARBA" id="ARBA00022915"/>
    </source>
</evidence>
<keyword evidence="2 13" id="KW-0963">Cytoplasm</keyword>
<dbReference type="AlphaFoldDB" id="A0A9X1MTH8"/>
<organism evidence="16 17">
    <name type="scientific">Blastopirellula sediminis</name>
    <dbReference type="NCBI Taxonomy" id="2894196"/>
    <lineage>
        <taxon>Bacteria</taxon>
        <taxon>Pseudomonadati</taxon>
        <taxon>Planctomycetota</taxon>
        <taxon>Planctomycetia</taxon>
        <taxon>Pirellulales</taxon>
        <taxon>Pirellulaceae</taxon>
        <taxon>Blastopirellula</taxon>
    </lineage>
</organism>
<keyword evidence="5 13" id="KW-0220">Diaminopimelate biosynthesis</keyword>
<keyword evidence="17" id="KW-1185">Reference proteome</keyword>
<dbReference type="GO" id="GO:0051287">
    <property type="term" value="F:NAD binding"/>
    <property type="evidence" value="ECO:0007669"/>
    <property type="project" value="UniProtKB-UniRule"/>
</dbReference>
<dbReference type="InterPro" id="IPR000846">
    <property type="entry name" value="DapB_N"/>
</dbReference>
<dbReference type="EMBL" id="JAJKFT010000010">
    <property type="protein sequence ID" value="MCC9631792.1"/>
    <property type="molecule type" value="Genomic_DNA"/>
</dbReference>
<dbReference type="GO" id="GO:0019877">
    <property type="term" value="P:diaminopimelate biosynthetic process"/>
    <property type="evidence" value="ECO:0007669"/>
    <property type="project" value="UniProtKB-UniRule"/>
</dbReference>
<evidence type="ECO:0000256" key="12">
    <source>
        <dbReference type="ARBA" id="ARBA00049396"/>
    </source>
</evidence>
<dbReference type="PANTHER" id="PTHR20836:SF0">
    <property type="entry name" value="4-HYDROXY-TETRAHYDRODIPICOLINATE REDUCTASE 1, CHLOROPLASTIC-RELATED"/>
    <property type="match status" value="1"/>
</dbReference>
<dbReference type="InterPro" id="IPR022664">
    <property type="entry name" value="DapB_N_CS"/>
</dbReference>
<dbReference type="GO" id="GO:0005829">
    <property type="term" value="C:cytosol"/>
    <property type="evidence" value="ECO:0007669"/>
    <property type="project" value="TreeGrafter"/>
</dbReference>
<dbReference type="Gene3D" id="3.30.360.10">
    <property type="entry name" value="Dihydrodipicolinate Reductase, domain 2"/>
    <property type="match status" value="1"/>
</dbReference>
<comment type="function">
    <text evidence="13">Catalyzes the conversion of 4-hydroxy-tetrahydrodipicolinate (HTPA) to tetrahydrodipicolinate.</text>
</comment>
<dbReference type="NCBIfam" id="TIGR00036">
    <property type="entry name" value="dapB"/>
    <property type="match status" value="1"/>
</dbReference>
<evidence type="ECO:0000256" key="13">
    <source>
        <dbReference type="HAMAP-Rule" id="MF_00102"/>
    </source>
</evidence>
<evidence type="ECO:0000259" key="14">
    <source>
        <dbReference type="Pfam" id="PF01113"/>
    </source>
</evidence>
<keyword evidence="6 13" id="KW-0560">Oxidoreductase</keyword>
<feature type="active site" description="Proton donor/acceptor" evidence="13">
    <location>
        <position position="157"/>
    </location>
</feature>
<feature type="binding site" evidence="13">
    <location>
        <position position="36"/>
    </location>
    <ligand>
        <name>NAD(+)</name>
        <dbReference type="ChEBI" id="CHEBI:57540"/>
    </ligand>
</feature>
<feature type="domain" description="Dihydrodipicolinate reductase C-terminal" evidence="15">
    <location>
        <begin position="128"/>
        <end position="263"/>
    </location>
</feature>
<feature type="binding site" evidence="13">
    <location>
        <begin position="121"/>
        <end position="124"/>
    </location>
    <ligand>
        <name>NAD(+)</name>
        <dbReference type="ChEBI" id="CHEBI:57540"/>
    </ligand>
</feature>
<dbReference type="EC" id="1.17.1.8" evidence="10 13"/>